<dbReference type="InterPro" id="IPR010147">
    <property type="entry name" value="CRISPR-assoc_prot_CasD"/>
</dbReference>
<name>A0A0G3EG53_9BACT</name>
<dbReference type="AlphaFoldDB" id="A0A0G3EG53"/>
<dbReference type="NCBIfam" id="TIGR01868">
    <property type="entry name" value="casD_Cas5e"/>
    <property type="match status" value="1"/>
</dbReference>
<gene>
    <name evidence="2" type="primary">casD</name>
    <name evidence="2" type="ORF">L21SP4_02075</name>
</gene>
<sequence>MSDKCLLLYLDAPMQAWGYSSRYNRRASASWPVKSGIVGMLCAACGIERDDENGIARLAGLRMRVYTLRNSGERMIDYHTVGGGYDLSKNPGCSFSGKSEQSIAILTDREYLLDCKFGVLLSGSIATLQFCENALQDPRWGIWFGRKCCPPAARVCEGIFSSQEAAEARLREMVPEGDTANRWRVVRDADSFEDGSVSLMDCPVNFFEREFRTRRVADEVLD</sequence>
<evidence type="ECO:0000313" key="2">
    <source>
        <dbReference type="EMBL" id="AKJ65308.1"/>
    </source>
</evidence>
<organism evidence="2 3">
    <name type="scientific">Kiritimatiella glycovorans</name>
    <dbReference type="NCBI Taxonomy" id="1307763"/>
    <lineage>
        <taxon>Bacteria</taxon>
        <taxon>Pseudomonadati</taxon>
        <taxon>Kiritimatiellota</taxon>
        <taxon>Kiritimatiellia</taxon>
        <taxon>Kiritimatiellales</taxon>
        <taxon>Kiritimatiellaceae</taxon>
        <taxon>Kiritimatiella</taxon>
    </lineage>
</organism>
<dbReference type="STRING" id="1307763.L21SP4_02075"/>
<dbReference type="InterPro" id="IPR013422">
    <property type="entry name" value="CRISPR-assoc_prot_Cas5_N"/>
</dbReference>
<dbReference type="Gene3D" id="3.30.70.2660">
    <property type="match status" value="1"/>
</dbReference>
<keyword evidence="1" id="KW-0051">Antiviral defense</keyword>
<dbReference type="KEGG" id="vbl:L21SP4_02075"/>
<accession>A0A0G3EG53</accession>
<dbReference type="EMBL" id="CP010904">
    <property type="protein sequence ID" value="AKJ65308.1"/>
    <property type="molecule type" value="Genomic_DNA"/>
</dbReference>
<dbReference type="InterPro" id="IPR021124">
    <property type="entry name" value="CRISPR-assoc_prot_Cas5"/>
</dbReference>
<reference evidence="2 3" key="2">
    <citation type="journal article" date="2016" name="ISME J.">
        <title>Characterization of the first cultured representative of Verrucomicrobia subdivision 5 indicates the proposal of a novel phylum.</title>
        <authorList>
            <person name="Spring S."/>
            <person name="Bunk B."/>
            <person name="Sproer C."/>
            <person name="Schumann P."/>
            <person name="Rohde M."/>
            <person name="Tindall B.J."/>
            <person name="Klenk H.P."/>
        </authorList>
    </citation>
    <scope>NUCLEOTIDE SEQUENCE [LARGE SCALE GENOMIC DNA]</scope>
    <source>
        <strain evidence="2 3">L21-Fru-AB</strain>
    </source>
</reference>
<proteinExistence type="predicted"/>
<evidence type="ECO:0000256" key="1">
    <source>
        <dbReference type="ARBA" id="ARBA00023118"/>
    </source>
</evidence>
<evidence type="ECO:0000313" key="3">
    <source>
        <dbReference type="Proteomes" id="UP000035268"/>
    </source>
</evidence>
<protein>
    <submittedName>
        <fullName evidence="2">CRISPR system Cascade subunit CasD</fullName>
    </submittedName>
</protein>
<dbReference type="GO" id="GO:0003723">
    <property type="term" value="F:RNA binding"/>
    <property type="evidence" value="ECO:0007669"/>
    <property type="project" value="InterPro"/>
</dbReference>
<dbReference type="GO" id="GO:0051607">
    <property type="term" value="P:defense response to virus"/>
    <property type="evidence" value="ECO:0007669"/>
    <property type="project" value="UniProtKB-KW"/>
</dbReference>
<dbReference type="Pfam" id="PF09704">
    <property type="entry name" value="Cas_Cas5d"/>
    <property type="match status" value="1"/>
</dbReference>
<dbReference type="GO" id="GO:0043571">
    <property type="term" value="P:maintenance of CRISPR repeat elements"/>
    <property type="evidence" value="ECO:0007669"/>
    <property type="project" value="InterPro"/>
</dbReference>
<dbReference type="NCBIfam" id="TIGR02593">
    <property type="entry name" value="CRISPR_cas5"/>
    <property type="match status" value="1"/>
</dbReference>
<dbReference type="RefSeq" id="WP_074041463.1">
    <property type="nucleotide sequence ID" value="NZ_CP010904.1"/>
</dbReference>
<keyword evidence="3" id="KW-1185">Reference proteome</keyword>
<dbReference type="CDD" id="cd09693">
    <property type="entry name" value="Cas5_I"/>
    <property type="match status" value="1"/>
</dbReference>
<dbReference type="OrthoDB" id="5704083at2"/>
<reference evidence="3" key="1">
    <citation type="submission" date="2015-02" db="EMBL/GenBank/DDBJ databases">
        <title>Description and complete genome sequence of the first cultured representative of the subdivision 5 of the Verrucomicrobia phylum.</title>
        <authorList>
            <person name="Spring S."/>
            <person name="Bunk B."/>
            <person name="Sproer C."/>
            <person name="Klenk H.-P."/>
        </authorList>
    </citation>
    <scope>NUCLEOTIDE SEQUENCE [LARGE SCALE GENOMIC DNA]</scope>
    <source>
        <strain evidence="3">L21-Fru-AB</strain>
    </source>
</reference>
<dbReference type="Proteomes" id="UP000035268">
    <property type="component" value="Chromosome"/>
</dbReference>